<dbReference type="RefSeq" id="WP_344805287.1">
    <property type="nucleotide sequence ID" value="NZ_BAABAB010000017.1"/>
</dbReference>
<gene>
    <name evidence="2" type="ORF">GCM10022236_26870</name>
</gene>
<evidence type="ECO:0000313" key="3">
    <source>
        <dbReference type="Proteomes" id="UP001501490"/>
    </source>
</evidence>
<organism evidence="2 3">
    <name type="scientific">Microlunatus ginsengisoli</name>
    <dbReference type="NCBI Taxonomy" id="363863"/>
    <lineage>
        <taxon>Bacteria</taxon>
        <taxon>Bacillati</taxon>
        <taxon>Actinomycetota</taxon>
        <taxon>Actinomycetes</taxon>
        <taxon>Propionibacteriales</taxon>
        <taxon>Propionibacteriaceae</taxon>
        <taxon>Microlunatus</taxon>
    </lineage>
</organism>
<keyword evidence="1" id="KW-1133">Transmembrane helix</keyword>
<feature type="transmembrane region" description="Helical" evidence="1">
    <location>
        <begin position="56"/>
        <end position="76"/>
    </location>
</feature>
<comment type="caution">
    <text evidence="2">The sequence shown here is derived from an EMBL/GenBank/DDBJ whole genome shotgun (WGS) entry which is preliminary data.</text>
</comment>
<feature type="transmembrane region" description="Helical" evidence="1">
    <location>
        <begin position="260"/>
        <end position="285"/>
    </location>
</feature>
<feature type="transmembrane region" description="Helical" evidence="1">
    <location>
        <begin position="189"/>
        <end position="211"/>
    </location>
</feature>
<feature type="transmembrane region" description="Helical" evidence="1">
    <location>
        <begin position="119"/>
        <end position="141"/>
    </location>
</feature>
<feature type="transmembrane region" description="Helical" evidence="1">
    <location>
        <begin position="220"/>
        <end position="240"/>
    </location>
</feature>
<sequence>MDETDPAEPVAAADRGRTSRIDAVNARLTALAQRRRVSFWVAVVQRFNEVDGGNQSVVLSVTLFTTVLPLIILSFGHASGFAANVDVGTLFDREAGLSGATSDAVRNAFGSASGLQSSWSVIGLAGFLVWGIPMAVSVAAIFAKAWRREMLGFWHRLWRGTLWFLLYLLTLTSRDRIAFGGDHTIGTQIGLLAVSLVPIWVFWSATPALLVREGWRGGRFLLKAGLAGMVIQGIVLPLSVRLVFPPMLAGWTGFGPIGVAMAIITWCGVIGVSWVVTACLGAVLWERSAPATTVVEVEADSASEAPRDDIE</sequence>
<keyword evidence="1" id="KW-0472">Membrane</keyword>
<evidence type="ECO:0000313" key="2">
    <source>
        <dbReference type="EMBL" id="GAA3623083.1"/>
    </source>
</evidence>
<dbReference type="Proteomes" id="UP001501490">
    <property type="component" value="Unassembled WGS sequence"/>
</dbReference>
<evidence type="ECO:0000256" key="1">
    <source>
        <dbReference type="SAM" id="Phobius"/>
    </source>
</evidence>
<reference evidence="3" key="1">
    <citation type="journal article" date="2019" name="Int. J. Syst. Evol. Microbiol.">
        <title>The Global Catalogue of Microorganisms (GCM) 10K type strain sequencing project: providing services to taxonomists for standard genome sequencing and annotation.</title>
        <authorList>
            <consortium name="The Broad Institute Genomics Platform"/>
            <consortium name="The Broad Institute Genome Sequencing Center for Infectious Disease"/>
            <person name="Wu L."/>
            <person name="Ma J."/>
        </authorList>
    </citation>
    <scope>NUCLEOTIDE SEQUENCE [LARGE SCALE GENOMIC DNA]</scope>
    <source>
        <strain evidence="3">JCM 16929</strain>
    </source>
</reference>
<name>A0ABP6ZZN2_9ACTN</name>
<accession>A0ABP6ZZN2</accession>
<keyword evidence="3" id="KW-1185">Reference proteome</keyword>
<keyword evidence="1" id="KW-0812">Transmembrane</keyword>
<proteinExistence type="predicted"/>
<dbReference type="EMBL" id="BAABAB010000017">
    <property type="protein sequence ID" value="GAA3623083.1"/>
    <property type="molecule type" value="Genomic_DNA"/>
</dbReference>
<protein>
    <submittedName>
        <fullName evidence="2">Uncharacterized protein</fullName>
    </submittedName>
</protein>
<feature type="transmembrane region" description="Helical" evidence="1">
    <location>
        <begin position="153"/>
        <end position="169"/>
    </location>
</feature>